<reference evidence="3" key="1">
    <citation type="submission" date="2017-10" db="EMBL/GenBank/DDBJ databases">
        <authorList>
            <person name="Kravchenko I.K."/>
            <person name="Grouzdev D.S."/>
        </authorList>
    </citation>
    <scope>NUCLEOTIDE SEQUENCE [LARGE SCALE GENOMIC DNA]</scope>
    <source>
        <strain evidence="3">B2</strain>
    </source>
</reference>
<name>A0A2B8BFU1_9PROT</name>
<dbReference type="Proteomes" id="UP000225379">
    <property type="component" value="Unassembled WGS sequence"/>
</dbReference>
<evidence type="ECO:0000313" key="2">
    <source>
        <dbReference type="EMBL" id="PGH57626.1"/>
    </source>
</evidence>
<accession>A0A2B8BFU1</accession>
<dbReference type="EMBL" id="PDKW01000039">
    <property type="protein sequence ID" value="PGH57626.1"/>
    <property type="molecule type" value="Genomic_DNA"/>
</dbReference>
<feature type="compositionally biased region" description="Basic and acidic residues" evidence="1">
    <location>
        <begin position="56"/>
        <end position="69"/>
    </location>
</feature>
<proteinExistence type="predicted"/>
<organism evidence="2 3">
    <name type="scientific">Azospirillum palustre</name>
    <dbReference type="NCBI Taxonomy" id="2044885"/>
    <lineage>
        <taxon>Bacteria</taxon>
        <taxon>Pseudomonadati</taxon>
        <taxon>Pseudomonadota</taxon>
        <taxon>Alphaproteobacteria</taxon>
        <taxon>Rhodospirillales</taxon>
        <taxon>Azospirillaceae</taxon>
        <taxon>Azospirillum</taxon>
    </lineage>
</organism>
<sequence length="69" mass="7444">MEAVGQGHRSSPLPPGERVRVRGMHGVAIPEILAVRAPHPDPLPGGERGITANYEWPRKTAGERRDAEG</sequence>
<feature type="region of interest" description="Disordered" evidence="1">
    <location>
        <begin position="36"/>
        <end position="69"/>
    </location>
</feature>
<gene>
    <name evidence="2" type="ORF">CRT60_06430</name>
</gene>
<evidence type="ECO:0000256" key="1">
    <source>
        <dbReference type="SAM" id="MobiDB-lite"/>
    </source>
</evidence>
<evidence type="ECO:0000313" key="3">
    <source>
        <dbReference type="Proteomes" id="UP000225379"/>
    </source>
</evidence>
<comment type="caution">
    <text evidence="2">The sequence shown here is derived from an EMBL/GenBank/DDBJ whole genome shotgun (WGS) entry which is preliminary data.</text>
</comment>
<dbReference type="AlphaFoldDB" id="A0A2B8BFU1"/>
<keyword evidence="3" id="KW-1185">Reference proteome</keyword>
<protein>
    <submittedName>
        <fullName evidence="2">Uncharacterized protein</fullName>
    </submittedName>
</protein>